<accession>A0ABD5PI83</accession>
<organism evidence="1 2">
    <name type="scientific">Halobium salinum</name>
    <dbReference type="NCBI Taxonomy" id="1364940"/>
    <lineage>
        <taxon>Archaea</taxon>
        <taxon>Methanobacteriati</taxon>
        <taxon>Methanobacteriota</taxon>
        <taxon>Stenosarchaea group</taxon>
        <taxon>Halobacteria</taxon>
        <taxon>Halobacteriales</taxon>
        <taxon>Haloferacaceae</taxon>
        <taxon>Halobium</taxon>
    </lineage>
</organism>
<protein>
    <submittedName>
        <fullName evidence="1">Uncharacterized protein</fullName>
    </submittedName>
</protein>
<reference evidence="1 2" key="1">
    <citation type="journal article" date="2019" name="Int. J. Syst. Evol. Microbiol.">
        <title>The Global Catalogue of Microorganisms (GCM) 10K type strain sequencing project: providing services to taxonomists for standard genome sequencing and annotation.</title>
        <authorList>
            <consortium name="The Broad Institute Genomics Platform"/>
            <consortium name="The Broad Institute Genome Sequencing Center for Infectious Disease"/>
            <person name="Wu L."/>
            <person name="Ma J."/>
        </authorList>
    </citation>
    <scope>NUCLEOTIDE SEQUENCE [LARGE SCALE GENOMIC DNA]</scope>
    <source>
        <strain evidence="1 2">CGMCC 1.12553</strain>
    </source>
</reference>
<gene>
    <name evidence="1" type="ORF">ACFO0N_20980</name>
</gene>
<evidence type="ECO:0000313" key="2">
    <source>
        <dbReference type="Proteomes" id="UP001595921"/>
    </source>
</evidence>
<dbReference type="RefSeq" id="WP_267620601.1">
    <property type="nucleotide sequence ID" value="NZ_JAODIW010000005.1"/>
</dbReference>
<keyword evidence="2" id="KW-1185">Reference proteome</keyword>
<proteinExistence type="predicted"/>
<dbReference type="Proteomes" id="UP001595921">
    <property type="component" value="Unassembled WGS sequence"/>
</dbReference>
<dbReference type="AlphaFoldDB" id="A0ABD5PI83"/>
<dbReference type="Pfam" id="PF26508">
    <property type="entry name" value="DUF8170"/>
    <property type="match status" value="1"/>
</dbReference>
<comment type="caution">
    <text evidence="1">The sequence shown here is derived from an EMBL/GenBank/DDBJ whole genome shotgun (WGS) entry which is preliminary data.</text>
</comment>
<dbReference type="InterPro" id="IPR058483">
    <property type="entry name" value="DUF8170"/>
</dbReference>
<name>A0ABD5PI83_9EURY</name>
<sequence length="107" mass="11816">MGDGGPPHRQRDVLAAAQIYAATDVDDETKTAELEVLVERAAHVGIAISVDAARNDLGEHDIEVPSYSWVHPNDFRLFELHGRCYPWATEEALLEATDELPELPRPG</sequence>
<evidence type="ECO:0000313" key="1">
    <source>
        <dbReference type="EMBL" id="MFC4360428.1"/>
    </source>
</evidence>
<dbReference type="EMBL" id="JBHSDS010000017">
    <property type="protein sequence ID" value="MFC4360428.1"/>
    <property type="molecule type" value="Genomic_DNA"/>
</dbReference>